<organism evidence="1 2">
    <name type="scientific">Aphis craccivora</name>
    <name type="common">Cowpea aphid</name>
    <dbReference type="NCBI Taxonomy" id="307492"/>
    <lineage>
        <taxon>Eukaryota</taxon>
        <taxon>Metazoa</taxon>
        <taxon>Ecdysozoa</taxon>
        <taxon>Arthropoda</taxon>
        <taxon>Hexapoda</taxon>
        <taxon>Insecta</taxon>
        <taxon>Pterygota</taxon>
        <taxon>Neoptera</taxon>
        <taxon>Paraneoptera</taxon>
        <taxon>Hemiptera</taxon>
        <taxon>Sternorrhyncha</taxon>
        <taxon>Aphidomorpha</taxon>
        <taxon>Aphidoidea</taxon>
        <taxon>Aphididae</taxon>
        <taxon>Aphidini</taxon>
        <taxon>Aphis</taxon>
        <taxon>Aphis</taxon>
    </lineage>
</organism>
<reference evidence="1 2" key="1">
    <citation type="submission" date="2019-08" db="EMBL/GenBank/DDBJ databases">
        <title>Whole genome of Aphis craccivora.</title>
        <authorList>
            <person name="Voronova N.V."/>
            <person name="Shulinski R.S."/>
            <person name="Bandarenka Y.V."/>
            <person name="Zhorov D.G."/>
            <person name="Warner D."/>
        </authorList>
    </citation>
    <scope>NUCLEOTIDE SEQUENCE [LARGE SCALE GENOMIC DNA]</scope>
    <source>
        <strain evidence="1">180601</strain>
        <tissue evidence="1">Whole Body</tissue>
    </source>
</reference>
<evidence type="ECO:0000313" key="2">
    <source>
        <dbReference type="Proteomes" id="UP000478052"/>
    </source>
</evidence>
<dbReference type="AlphaFoldDB" id="A0A6G0ZD68"/>
<evidence type="ECO:0008006" key="3">
    <source>
        <dbReference type="Google" id="ProtNLM"/>
    </source>
</evidence>
<accession>A0A6G0ZD68</accession>
<dbReference type="OrthoDB" id="6621833at2759"/>
<gene>
    <name evidence="1" type="ORF">FWK35_00030791</name>
</gene>
<evidence type="ECO:0000313" key="1">
    <source>
        <dbReference type="EMBL" id="KAF0768616.1"/>
    </source>
</evidence>
<dbReference type="EMBL" id="VUJU01000734">
    <property type="protein sequence ID" value="KAF0768616.1"/>
    <property type="molecule type" value="Genomic_DNA"/>
</dbReference>
<dbReference type="Proteomes" id="UP000478052">
    <property type="component" value="Unassembled WGS sequence"/>
</dbReference>
<sequence length="73" mass="8436">MDNLKTIREEPPDCTYCGSPLMVKHILMECRNHDKERRELNLPDQLSEALNPEQSNLTTTLKFLHNTGLLSKI</sequence>
<keyword evidence="2" id="KW-1185">Reference proteome</keyword>
<protein>
    <recommendedName>
        <fullName evidence="3">RNase H domain-containing protein</fullName>
    </recommendedName>
</protein>
<proteinExistence type="predicted"/>
<comment type="caution">
    <text evidence="1">The sequence shown here is derived from an EMBL/GenBank/DDBJ whole genome shotgun (WGS) entry which is preliminary data.</text>
</comment>
<name>A0A6G0ZD68_APHCR</name>